<gene>
    <name evidence="1" type="ORF">VNO77_41832</name>
</gene>
<proteinExistence type="predicted"/>
<protein>
    <submittedName>
        <fullName evidence="1">Uncharacterized protein</fullName>
    </submittedName>
</protein>
<keyword evidence="2" id="KW-1185">Reference proteome</keyword>
<dbReference type="EMBL" id="JAYMYQ010000010">
    <property type="protein sequence ID" value="KAK7308231.1"/>
    <property type="molecule type" value="Genomic_DNA"/>
</dbReference>
<dbReference type="AlphaFoldDB" id="A0AAN9K1D7"/>
<evidence type="ECO:0000313" key="1">
    <source>
        <dbReference type="EMBL" id="KAK7308231.1"/>
    </source>
</evidence>
<comment type="caution">
    <text evidence="1">The sequence shown here is derived from an EMBL/GenBank/DDBJ whole genome shotgun (WGS) entry which is preliminary data.</text>
</comment>
<reference evidence="1 2" key="1">
    <citation type="submission" date="2024-01" db="EMBL/GenBank/DDBJ databases">
        <title>The genomes of 5 underutilized Papilionoideae crops provide insights into root nodulation and disease resistanc.</title>
        <authorList>
            <person name="Jiang F."/>
        </authorList>
    </citation>
    <scope>NUCLEOTIDE SEQUENCE [LARGE SCALE GENOMIC DNA]</scope>
    <source>
        <strain evidence="1">LVBAO_FW01</strain>
        <tissue evidence="1">Leaves</tissue>
    </source>
</reference>
<evidence type="ECO:0000313" key="2">
    <source>
        <dbReference type="Proteomes" id="UP001367508"/>
    </source>
</evidence>
<name>A0AAN9K1D7_CANGL</name>
<accession>A0AAN9K1D7</accession>
<sequence>MNHIRALWCSDHNFQDCHLGTCSYSSLGFLPNPSIYLVAESATSFEHLLTLIFDSLFDQMQASMMLTMLSEDDRRNGLSINSISNNRILIKLDDDLELFKILLVSFLVNFADLYASFSRLQSITSCRISFFFQESPSSFTRSIYL</sequence>
<dbReference type="Proteomes" id="UP001367508">
    <property type="component" value="Unassembled WGS sequence"/>
</dbReference>
<organism evidence="1 2">
    <name type="scientific">Canavalia gladiata</name>
    <name type="common">Sword bean</name>
    <name type="synonym">Dolichos gladiatus</name>
    <dbReference type="NCBI Taxonomy" id="3824"/>
    <lineage>
        <taxon>Eukaryota</taxon>
        <taxon>Viridiplantae</taxon>
        <taxon>Streptophyta</taxon>
        <taxon>Embryophyta</taxon>
        <taxon>Tracheophyta</taxon>
        <taxon>Spermatophyta</taxon>
        <taxon>Magnoliopsida</taxon>
        <taxon>eudicotyledons</taxon>
        <taxon>Gunneridae</taxon>
        <taxon>Pentapetalae</taxon>
        <taxon>rosids</taxon>
        <taxon>fabids</taxon>
        <taxon>Fabales</taxon>
        <taxon>Fabaceae</taxon>
        <taxon>Papilionoideae</taxon>
        <taxon>50 kb inversion clade</taxon>
        <taxon>NPAAA clade</taxon>
        <taxon>indigoferoid/millettioid clade</taxon>
        <taxon>Phaseoleae</taxon>
        <taxon>Canavalia</taxon>
    </lineage>
</organism>